<evidence type="ECO:0000259" key="2">
    <source>
        <dbReference type="Pfam" id="PF01425"/>
    </source>
</evidence>
<gene>
    <name evidence="3" type="ORF">F988_01653</name>
</gene>
<reference evidence="3 4" key="1">
    <citation type="submission" date="2013-02" db="EMBL/GenBank/DDBJ databases">
        <title>The Genome Sequence of Acinetobacter parvus CIP 108168.</title>
        <authorList>
            <consortium name="The Broad Institute Genome Sequencing Platform"/>
            <consortium name="The Broad Institute Genome Sequencing Center for Infectious Disease"/>
            <person name="Cerqueira G."/>
            <person name="Feldgarden M."/>
            <person name="Courvalin P."/>
            <person name="Perichon B."/>
            <person name="Grillot-Courvalin C."/>
            <person name="Clermont D."/>
            <person name="Rocha E."/>
            <person name="Yoon E.-J."/>
            <person name="Nemec A."/>
            <person name="Walker B."/>
            <person name="Young S.K."/>
            <person name="Zeng Q."/>
            <person name="Gargeya S."/>
            <person name="Fitzgerald M."/>
            <person name="Haas B."/>
            <person name="Abouelleil A."/>
            <person name="Alvarado L."/>
            <person name="Arachchi H.M."/>
            <person name="Berlin A.M."/>
            <person name="Chapman S.B."/>
            <person name="Dewar J."/>
            <person name="Goldberg J."/>
            <person name="Griggs A."/>
            <person name="Gujja S."/>
            <person name="Hansen M."/>
            <person name="Howarth C."/>
            <person name="Imamovic A."/>
            <person name="Larimer J."/>
            <person name="McCowan C."/>
            <person name="Murphy C."/>
            <person name="Neiman D."/>
            <person name="Pearson M."/>
            <person name="Priest M."/>
            <person name="Roberts A."/>
            <person name="Saif S."/>
            <person name="Shea T."/>
            <person name="Sisk P."/>
            <person name="Sykes S."/>
            <person name="Wortman J."/>
            <person name="Nusbaum C."/>
            <person name="Birren B."/>
        </authorList>
    </citation>
    <scope>NUCLEOTIDE SEQUENCE [LARGE SCALE GENOMIC DNA]</scope>
    <source>
        <strain evidence="3 4">CIP 108168</strain>
    </source>
</reference>
<evidence type="ECO:0000313" key="3">
    <source>
        <dbReference type="EMBL" id="ENU36156.1"/>
    </source>
</evidence>
<accession>N8QBN5</accession>
<dbReference type="Gene3D" id="3.90.1300.10">
    <property type="entry name" value="Amidase signature (AS) domain"/>
    <property type="match status" value="1"/>
</dbReference>
<dbReference type="Pfam" id="PF01425">
    <property type="entry name" value="Amidase"/>
    <property type="match status" value="1"/>
</dbReference>
<dbReference type="HOGENOM" id="CLU_1140658_0_0_6"/>
<dbReference type="EMBL" id="APOM01000046">
    <property type="protein sequence ID" value="ENU36156.1"/>
    <property type="molecule type" value="Genomic_DNA"/>
</dbReference>
<organism evidence="3 4">
    <name type="scientific">Acinetobacter parvus DSM 16617 = CIP 108168</name>
    <dbReference type="NCBI Taxonomy" id="981333"/>
    <lineage>
        <taxon>Bacteria</taxon>
        <taxon>Pseudomonadati</taxon>
        <taxon>Pseudomonadota</taxon>
        <taxon>Gammaproteobacteria</taxon>
        <taxon>Moraxellales</taxon>
        <taxon>Moraxellaceae</taxon>
        <taxon>Acinetobacter</taxon>
    </lineage>
</organism>
<keyword evidence="4" id="KW-1185">Reference proteome</keyword>
<evidence type="ECO:0000313" key="4">
    <source>
        <dbReference type="Proteomes" id="UP000023776"/>
    </source>
</evidence>
<comment type="similarity">
    <text evidence="1">Belongs to the amidase family.</text>
</comment>
<evidence type="ECO:0000256" key="1">
    <source>
        <dbReference type="ARBA" id="ARBA00009199"/>
    </source>
</evidence>
<sequence length="243" mass="27247">MPKKLTIAFNTQSPIGTKVSKDAIQAVQQTAKLLESLGHIVVEDRPQINGLELAKNFITTWFSQFSYMQAQIKHMSGATDEDFELDSNALAAFGAKTTATDYIHTLENWGMYSTQMNIFFEKYDLYLTPTTASVAPKNGEVAMPSWQKPILKGFLKVGKAHYLAQGKLVEKMVQENLSWVPFTQLANVTGLPAMSVPLYWNKNGLPLGSQFIAPFGREDRLLQLAAQLEQAQPWMPQYKNIQL</sequence>
<dbReference type="AlphaFoldDB" id="N8QBN5"/>
<dbReference type="Proteomes" id="UP000023776">
    <property type="component" value="Unassembled WGS sequence"/>
</dbReference>
<dbReference type="InterPro" id="IPR023631">
    <property type="entry name" value="Amidase_dom"/>
</dbReference>
<dbReference type="InterPro" id="IPR036928">
    <property type="entry name" value="AS_sf"/>
</dbReference>
<name>N8QBN5_9GAMM</name>
<dbReference type="PANTHER" id="PTHR11895:SF7">
    <property type="entry name" value="GLUTAMYL-TRNA(GLN) AMIDOTRANSFERASE SUBUNIT A, MITOCHONDRIAL"/>
    <property type="match status" value="1"/>
</dbReference>
<comment type="caution">
    <text evidence="3">The sequence shown here is derived from an EMBL/GenBank/DDBJ whole genome shotgun (WGS) entry which is preliminary data.</text>
</comment>
<proteinExistence type="inferred from homology"/>
<dbReference type="PATRIC" id="fig|981333.9.peg.1711"/>
<dbReference type="GO" id="GO:0003824">
    <property type="term" value="F:catalytic activity"/>
    <property type="evidence" value="ECO:0007669"/>
    <property type="project" value="InterPro"/>
</dbReference>
<dbReference type="PANTHER" id="PTHR11895">
    <property type="entry name" value="TRANSAMIDASE"/>
    <property type="match status" value="1"/>
</dbReference>
<dbReference type="SUPFAM" id="SSF75304">
    <property type="entry name" value="Amidase signature (AS) enzymes"/>
    <property type="match status" value="1"/>
</dbReference>
<dbReference type="InterPro" id="IPR000120">
    <property type="entry name" value="Amidase"/>
</dbReference>
<feature type="domain" description="Amidase" evidence="2">
    <location>
        <begin position="2"/>
        <end position="222"/>
    </location>
</feature>
<protein>
    <recommendedName>
        <fullName evidence="2">Amidase domain-containing protein</fullName>
    </recommendedName>
</protein>